<protein>
    <submittedName>
        <fullName evidence="2">Uncharacterized protein</fullName>
    </submittedName>
</protein>
<accession>Q6M979</accession>
<reference evidence="2" key="2">
    <citation type="submission" date="2004-01" db="EMBL/GenBank/DDBJ databases">
        <authorList>
            <person name="German Neurospora genome project"/>
        </authorList>
    </citation>
    <scope>NUCLEOTIDE SEQUENCE</scope>
</reference>
<reference evidence="2" key="1">
    <citation type="submission" date="2004-01" db="EMBL/GenBank/DDBJ databases">
        <authorList>
            <person name="Schulte U."/>
            <person name="Aign V."/>
            <person name="Hoheisel J."/>
            <person name="Brandt P."/>
            <person name="Fartmann B."/>
            <person name="Holland R."/>
            <person name="Nyakatura G."/>
            <person name="Mewes H.W."/>
            <person name="Mannhaupt G."/>
        </authorList>
    </citation>
    <scope>NUCLEOTIDE SEQUENCE</scope>
</reference>
<feature type="compositionally biased region" description="Low complexity" evidence="1">
    <location>
        <begin position="549"/>
        <end position="562"/>
    </location>
</feature>
<dbReference type="PhylomeDB" id="Q6M979"/>
<evidence type="ECO:0000313" key="2">
    <source>
        <dbReference type="EMBL" id="CAF06080.1"/>
    </source>
</evidence>
<name>Q6M979_NEUCS</name>
<proteinExistence type="predicted"/>
<dbReference type="OMA" id="QTEEWVA"/>
<sequence>MLGGLRSLTRLRPLLMDTLSARAAVSCSLIQILTPLPPFFLSASAECPSQHMLAPSLAGHTLKAYRPRLSGVLINSQLPPNREIGGIDGDMPGGKHNESYVATTSFASDDDEKRCKINLSELNGVVAWKNGIDLEKQHTLDLRIDLYVDTTKLLAMFKLHGFILLKDGNTKKKLYLLVHPESIQSIEFARSHRPPAMQGPDGDNFISLEFTMTQPPSLVAPTANKGSYEPRPRYQTLFDNMKSLATLCQFTVYLNRLNLTPEYREQLALLPSVFSSSHPFGLMRTDEILASFDVLFHGGPGQVIDLGKTDPPSGTNHNQTLEEIVKETAAKPTDVIPPPYTNDSSSRNAPGYLAPIDEHVQPPSTSGSLLQSPNQFSTPTNRKRRRTSELLSQSPTDKHILLAIRRVLSRTASLDVRVKQVEKLITECLNVESTCRYDTEEVEQIFGHINTKVDERIDDHLYDVRRELEGALLSQTEEWVAETVELAQEELRKEIEDGWVEDIRQDITVKMEKMVKREVLKDMVQAVKVMRSAQAHKDDAKPTTRRRMSNSTASTQSTATSTKPIPSATLNQSLPGAIDLQTAIRDIQRRFSPKISAEEMMRVLDFLGENLIEAVKYNGCDTELKWLYVQRWAAKQ</sequence>
<dbReference type="VEuPathDB" id="FungiDB:NCU04369"/>
<feature type="region of interest" description="Disordered" evidence="1">
    <location>
        <begin position="330"/>
        <end position="392"/>
    </location>
</feature>
<dbReference type="EMBL" id="BX908809">
    <property type="protein sequence ID" value="CAF06080.1"/>
    <property type="molecule type" value="Genomic_DNA"/>
</dbReference>
<dbReference type="AlphaFoldDB" id="Q6M979"/>
<feature type="region of interest" description="Disordered" evidence="1">
    <location>
        <begin position="531"/>
        <end position="572"/>
    </location>
</feature>
<organism evidence="2">
    <name type="scientific">Neurospora crassa</name>
    <dbReference type="NCBI Taxonomy" id="5141"/>
    <lineage>
        <taxon>Eukaryota</taxon>
        <taxon>Fungi</taxon>
        <taxon>Dikarya</taxon>
        <taxon>Ascomycota</taxon>
        <taxon>Pezizomycotina</taxon>
        <taxon>Sordariomycetes</taxon>
        <taxon>Sordariomycetidae</taxon>
        <taxon>Sordariales</taxon>
        <taxon>Sordariaceae</taxon>
        <taxon>Neurospora</taxon>
    </lineage>
</organism>
<evidence type="ECO:0000256" key="1">
    <source>
        <dbReference type="SAM" id="MobiDB-lite"/>
    </source>
</evidence>
<gene>
    <name evidence="2" type="ORF">29E8.470</name>
</gene>
<feature type="compositionally biased region" description="Polar residues" evidence="1">
    <location>
        <begin position="362"/>
        <end position="380"/>
    </location>
</feature>